<gene>
    <name evidence="2" type="ORF">Lsai_2161</name>
</gene>
<evidence type="ECO:0000259" key="1">
    <source>
        <dbReference type="Pfam" id="PF05118"/>
    </source>
</evidence>
<accession>A0A0W0YH95</accession>
<dbReference type="OrthoDB" id="1441538at2"/>
<dbReference type="eggNOG" id="ENOG5032XJ1">
    <property type="taxonomic scope" value="Bacteria"/>
</dbReference>
<dbReference type="PATRIC" id="fig|28087.4.peg.2329"/>
<evidence type="ECO:0000313" key="3">
    <source>
        <dbReference type="Proteomes" id="UP000054621"/>
    </source>
</evidence>
<feature type="domain" description="Aspartyl/asparaginy/proline hydroxylase" evidence="1">
    <location>
        <begin position="97"/>
        <end position="195"/>
    </location>
</feature>
<proteinExistence type="predicted"/>
<sequence>MIAEKLHIKFDIERIQNYFNKYVKQLEPVKQNEMFGGWSILSTSGDYRDGFQQTEERFYIFDQESGEYKFDYERAHREIGYTWPKMHVNPTQVGTEYIAEIIETIYKLGLQPHHARWTRISPNGTTIWHRDTWENCYKVRLHIPVFTNLESAFETEEGKFHMPADGSCYLVAVNCLHRAYNHGNADRIHIIMDVIDDVGVSQYHRTAESCQTNNRFINCSISRVFKKILGS</sequence>
<evidence type="ECO:0000313" key="2">
    <source>
        <dbReference type="EMBL" id="KTD56031.1"/>
    </source>
</evidence>
<dbReference type="EMBL" id="LNYV01000034">
    <property type="protein sequence ID" value="KTD56031.1"/>
    <property type="molecule type" value="Genomic_DNA"/>
</dbReference>
<dbReference type="InterPro" id="IPR007803">
    <property type="entry name" value="Asp/Arg/Pro-Hydrxlase"/>
</dbReference>
<organism evidence="2 3">
    <name type="scientific">Legionella sainthelensi</name>
    <dbReference type="NCBI Taxonomy" id="28087"/>
    <lineage>
        <taxon>Bacteria</taxon>
        <taxon>Pseudomonadati</taxon>
        <taxon>Pseudomonadota</taxon>
        <taxon>Gammaproteobacteria</taxon>
        <taxon>Legionellales</taxon>
        <taxon>Legionellaceae</taxon>
        <taxon>Legionella</taxon>
    </lineage>
</organism>
<dbReference type="RefSeq" id="WP_027271782.1">
    <property type="nucleotide sequence ID" value="NZ_CAAAJE010000024.1"/>
</dbReference>
<dbReference type="InterPro" id="IPR027443">
    <property type="entry name" value="IPNS-like_sf"/>
</dbReference>
<protein>
    <submittedName>
        <fullName evidence="2">Aspartyl/Asparaginyl beta-hydroxylase</fullName>
    </submittedName>
</protein>
<dbReference type="AlphaFoldDB" id="A0A0W0YH95"/>
<name>A0A0W0YH95_9GAMM</name>
<dbReference type="Proteomes" id="UP000054621">
    <property type="component" value="Unassembled WGS sequence"/>
</dbReference>
<dbReference type="SUPFAM" id="SSF51197">
    <property type="entry name" value="Clavaminate synthase-like"/>
    <property type="match status" value="1"/>
</dbReference>
<reference evidence="2 3" key="1">
    <citation type="submission" date="2015-11" db="EMBL/GenBank/DDBJ databases">
        <title>Genomic analysis of 38 Legionella species identifies large and diverse effector repertoires.</title>
        <authorList>
            <person name="Burstein D."/>
            <person name="Amaro F."/>
            <person name="Zusman T."/>
            <person name="Lifshitz Z."/>
            <person name="Cohen O."/>
            <person name="Gilbert J.A."/>
            <person name="Pupko T."/>
            <person name="Shuman H.A."/>
            <person name="Segal G."/>
        </authorList>
    </citation>
    <scope>NUCLEOTIDE SEQUENCE [LARGE SCALE GENOMIC DNA]</scope>
    <source>
        <strain evidence="2 3">Mt.St.Helens-4</strain>
    </source>
</reference>
<dbReference type="Gene3D" id="2.60.120.330">
    <property type="entry name" value="B-lactam Antibiotic, Isopenicillin N Synthase, Chain"/>
    <property type="match status" value="1"/>
</dbReference>
<comment type="caution">
    <text evidence="2">The sequence shown here is derived from an EMBL/GenBank/DDBJ whole genome shotgun (WGS) entry which is preliminary data.</text>
</comment>
<dbReference type="Pfam" id="PF05118">
    <property type="entry name" value="Asp_Arg_Hydrox"/>
    <property type="match status" value="1"/>
</dbReference>